<accession>A0A0A9EWY2</accession>
<reference evidence="2" key="1">
    <citation type="submission" date="2014-09" db="EMBL/GenBank/DDBJ databases">
        <authorList>
            <person name="Magalhaes I.L.F."/>
            <person name="Oliveira U."/>
            <person name="Santos F.R."/>
            <person name="Vidigal T.H.D.A."/>
            <person name="Brescovit A.D."/>
            <person name="Santos A.J."/>
        </authorList>
    </citation>
    <scope>NUCLEOTIDE SEQUENCE</scope>
    <source>
        <tissue evidence="2">Shoot tissue taken approximately 20 cm above the soil surface</tissue>
    </source>
</reference>
<evidence type="ECO:0000313" key="2">
    <source>
        <dbReference type="EMBL" id="JAE02396.1"/>
    </source>
</evidence>
<feature type="transmembrane region" description="Helical" evidence="1">
    <location>
        <begin position="15"/>
        <end position="33"/>
    </location>
</feature>
<name>A0A0A9EWY2_ARUDO</name>
<proteinExistence type="predicted"/>
<dbReference type="EMBL" id="GBRH01195500">
    <property type="protein sequence ID" value="JAE02396.1"/>
    <property type="molecule type" value="Transcribed_RNA"/>
</dbReference>
<dbReference type="AlphaFoldDB" id="A0A0A9EWY2"/>
<sequence length="34" mass="3705">MSVSNDDENSVRRCFPYSPVSACILGSLSLLMVN</sequence>
<organism evidence="2">
    <name type="scientific">Arundo donax</name>
    <name type="common">Giant reed</name>
    <name type="synonym">Donax arundinaceus</name>
    <dbReference type="NCBI Taxonomy" id="35708"/>
    <lineage>
        <taxon>Eukaryota</taxon>
        <taxon>Viridiplantae</taxon>
        <taxon>Streptophyta</taxon>
        <taxon>Embryophyta</taxon>
        <taxon>Tracheophyta</taxon>
        <taxon>Spermatophyta</taxon>
        <taxon>Magnoliopsida</taxon>
        <taxon>Liliopsida</taxon>
        <taxon>Poales</taxon>
        <taxon>Poaceae</taxon>
        <taxon>PACMAD clade</taxon>
        <taxon>Arundinoideae</taxon>
        <taxon>Arundineae</taxon>
        <taxon>Arundo</taxon>
    </lineage>
</organism>
<reference evidence="2" key="2">
    <citation type="journal article" date="2015" name="Data Brief">
        <title>Shoot transcriptome of the giant reed, Arundo donax.</title>
        <authorList>
            <person name="Barrero R.A."/>
            <person name="Guerrero F.D."/>
            <person name="Moolhuijzen P."/>
            <person name="Goolsby J.A."/>
            <person name="Tidwell J."/>
            <person name="Bellgard S.E."/>
            <person name="Bellgard M.I."/>
        </authorList>
    </citation>
    <scope>NUCLEOTIDE SEQUENCE</scope>
    <source>
        <tissue evidence="2">Shoot tissue taken approximately 20 cm above the soil surface</tissue>
    </source>
</reference>
<keyword evidence="1" id="KW-0812">Transmembrane</keyword>
<evidence type="ECO:0000256" key="1">
    <source>
        <dbReference type="SAM" id="Phobius"/>
    </source>
</evidence>
<keyword evidence="1" id="KW-1133">Transmembrane helix</keyword>
<protein>
    <submittedName>
        <fullName evidence="2">Uncharacterized protein</fullName>
    </submittedName>
</protein>
<keyword evidence="1" id="KW-0472">Membrane</keyword>